<proteinExistence type="predicted"/>
<dbReference type="SUPFAM" id="SSF53448">
    <property type="entry name" value="Nucleotide-diphospho-sugar transferases"/>
    <property type="match status" value="1"/>
</dbReference>
<dbReference type="PANTHER" id="PTHR47183:SF1">
    <property type="entry name" value="GLUCOSE-1-PHOSPHATE CYTIDYLYLTRANSFERASE"/>
    <property type="match status" value="1"/>
</dbReference>
<dbReference type="PANTHER" id="PTHR47183">
    <property type="entry name" value="GLUCOSE-1-PHOSPHATE CYTIDYLYLTRANSFERASE-RELATED"/>
    <property type="match status" value="1"/>
</dbReference>
<gene>
    <name evidence="2" type="ORF">METZ01_LOCUS192762</name>
</gene>
<dbReference type="Pfam" id="PF00483">
    <property type="entry name" value="NTP_transferase"/>
    <property type="match status" value="1"/>
</dbReference>
<evidence type="ECO:0000313" key="2">
    <source>
        <dbReference type="EMBL" id="SVB39908.1"/>
    </source>
</evidence>
<dbReference type="EMBL" id="UINC01040270">
    <property type="protein sequence ID" value="SVB39908.1"/>
    <property type="molecule type" value="Genomic_DNA"/>
</dbReference>
<organism evidence="2">
    <name type="scientific">marine metagenome</name>
    <dbReference type="NCBI Taxonomy" id="408172"/>
    <lineage>
        <taxon>unclassified sequences</taxon>
        <taxon>metagenomes</taxon>
        <taxon>ecological metagenomes</taxon>
    </lineage>
</organism>
<dbReference type="GO" id="GO:0047343">
    <property type="term" value="F:glucose-1-phosphate cytidylyltransferase activity"/>
    <property type="evidence" value="ECO:0007669"/>
    <property type="project" value="InterPro"/>
</dbReference>
<evidence type="ECO:0000259" key="1">
    <source>
        <dbReference type="Pfam" id="PF00483"/>
    </source>
</evidence>
<reference evidence="2" key="1">
    <citation type="submission" date="2018-05" db="EMBL/GenBank/DDBJ databases">
        <authorList>
            <person name="Lanie J.A."/>
            <person name="Ng W.-L."/>
            <person name="Kazmierczak K.M."/>
            <person name="Andrzejewski T.M."/>
            <person name="Davidsen T.M."/>
            <person name="Wayne K.J."/>
            <person name="Tettelin H."/>
            <person name="Glass J.I."/>
            <person name="Rusch D."/>
            <person name="Podicherti R."/>
            <person name="Tsui H.-C.T."/>
            <person name="Winkler M.E."/>
        </authorList>
    </citation>
    <scope>NUCLEOTIDE SEQUENCE</scope>
</reference>
<dbReference type="AlphaFoldDB" id="A0A382DNE5"/>
<sequence>ILGHQLIYLQSQGIKDFILATGYKSTFIEDYIAKSFNYLNVKIVNSGDVDIIYRIRDCEPHLNDEFLVCYGDTLANINIIDLYNFHNNNNAIGTVSSYQIQSQFGILNIDKNGLVNDFMEKPKLDAWINIGFFIFNKKVFNIKAENFADLIAQLAHSGYLYSFKHKGLHITVNTLTELKQAEKDIKNFS</sequence>
<dbReference type="InterPro" id="IPR013446">
    <property type="entry name" value="G1P_cyt_trans-like"/>
</dbReference>
<dbReference type="InterPro" id="IPR029044">
    <property type="entry name" value="Nucleotide-diphossugar_trans"/>
</dbReference>
<dbReference type="InterPro" id="IPR005835">
    <property type="entry name" value="NTP_transferase_dom"/>
</dbReference>
<accession>A0A382DNE5</accession>
<dbReference type="Gene3D" id="3.90.550.10">
    <property type="entry name" value="Spore Coat Polysaccharide Biosynthesis Protein SpsA, Chain A"/>
    <property type="match status" value="1"/>
</dbReference>
<protein>
    <recommendedName>
        <fullName evidence="1">Nucleotidyl transferase domain-containing protein</fullName>
    </recommendedName>
</protein>
<feature type="non-terminal residue" evidence="2">
    <location>
        <position position="1"/>
    </location>
</feature>
<feature type="domain" description="Nucleotidyl transferase" evidence="1">
    <location>
        <begin position="7"/>
        <end position="147"/>
    </location>
</feature>
<name>A0A382DNE5_9ZZZZ</name>